<sequence length="81" mass="9159">MRGYSNDIVAALSEAEVTALRRVYETVCIEFGIPRTGPRVQGLADFLMGEFRRYPLNEDTLLAAARAFCLRQDQASEQAYR</sequence>
<proteinExistence type="predicted"/>
<dbReference type="AlphaFoldDB" id="A0A178XN26"/>
<protein>
    <submittedName>
        <fullName evidence="1">Uncharacterized protein</fullName>
    </submittedName>
</protein>
<gene>
    <name evidence="1" type="ORF">AU381_19200</name>
</gene>
<evidence type="ECO:0000313" key="2">
    <source>
        <dbReference type="Proteomes" id="UP000094025"/>
    </source>
</evidence>
<organism evidence="1 2">
    <name type="scientific">Sinorhizobium glycinis</name>
    <dbReference type="NCBI Taxonomy" id="1472378"/>
    <lineage>
        <taxon>Bacteria</taxon>
        <taxon>Pseudomonadati</taxon>
        <taxon>Pseudomonadota</taxon>
        <taxon>Alphaproteobacteria</taxon>
        <taxon>Hyphomicrobiales</taxon>
        <taxon>Rhizobiaceae</taxon>
        <taxon>Sinorhizobium/Ensifer group</taxon>
        <taxon>Sinorhizobium</taxon>
    </lineage>
</organism>
<dbReference type="Proteomes" id="UP000094025">
    <property type="component" value="Unassembled WGS sequence"/>
</dbReference>
<name>A0A178XN26_9HYPH</name>
<evidence type="ECO:0000313" key="1">
    <source>
        <dbReference type="EMBL" id="OAP36617.1"/>
    </source>
</evidence>
<keyword evidence="2" id="KW-1185">Reference proteome</keyword>
<comment type="caution">
    <text evidence="1">The sequence shown here is derived from an EMBL/GenBank/DDBJ whole genome shotgun (WGS) entry which is preliminary data.</text>
</comment>
<accession>A0A178XN26</accession>
<reference evidence="1 2" key="1">
    <citation type="journal article" date="2016" name="Int. J. Syst. Evol. Microbiol.">
        <title>Ensifer glycinis sp. nov., an novel rhizobial species associated with Glycine spp.</title>
        <authorList>
            <person name="Yan H."/>
            <person name="Yan J."/>
            <person name="Sui X.H."/>
            <person name="Wang E.T."/>
            <person name="Chen W.X."/>
            <person name="Zhang X.X."/>
            <person name="Chen W.F."/>
        </authorList>
    </citation>
    <scope>NUCLEOTIDE SEQUENCE [LARGE SCALE GENOMIC DNA]</scope>
    <source>
        <strain evidence="1 2">CCBAU 23380</strain>
    </source>
</reference>
<dbReference type="EMBL" id="LPUX01000064">
    <property type="protein sequence ID" value="OAP36617.1"/>
    <property type="molecule type" value="Genomic_DNA"/>
</dbReference>